<dbReference type="InParanoid" id="A0A3N4L6X7"/>
<dbReference type="OrthoDB" id="10502229at2759"/>
<keyword evidence="3" id="KW-1185">Reference proteome</keyword>
<feature type="region of interest" description="Disordered" evidence="1">
    <location>
        <begin position="150"/>
        <end position="185"/>
    </location>
</feature>
<organism evidence="2 3">
    <name type="scientific">Morchella conica CCBAS932</name>
    <dbReference type="NCBI Taxonomy" id="1392247"/>
    <lineage>
        <taxon>Eukaryota</taxon>
        <taxon>Fungi</taxon>
        <taxon>Dikarya</taxon>
        <taxon>Ascomycota</taxon>
        <taxon>Pezizomycotina</taxon>
        <taxon>Pezizomycetes</taxon>
        <taxon>Pezizales</taxon>
        <taxon>Morchellaceae</taxon>
        <taxon>Morchella</taxon>
    </lineage>
</organism>
<name>A0A3N4L6X7_9PEZI</name>
<feature type="compositionally biased region" description="Basic and acidic residues" evidence="1">
    <location>
        <begin position="150"/>
        <end position="171"/>
    </location>
</feature>
<reference evidence="2 3" key="1">
    <citation type="journal article" date="2018" name="Nat. Ecol. Evol.">
        <title>Pezizomycetes genomes reveal the molecular basis of ectomycorrhizal truffle lifestyle.</title>
        <authorList>
            <person name="Murat C."/>
            <person name="Payen T."/>
            <person name="Noel B."/>
            <person name="Kuo A."/>
            <person name="Morin E."/>
            <person name="Chen J."/>
            <person name="Kohler A."/>
            <person name="Krizsan K."/>
            <person name="Balestrini R."/>
            <person name="Da Silva C."/>
            <person name="Montanini B."/>
            <person name="Hainaut M."/>
            <person name="Levati E."/>
            <person name="Barry K.W."/>
            <person name="Belfiori B."/>
            <person name="Cichocki N."/>
            <person name="Clum A."/>
            <person name="Dockter R.B."/>
            <person name="Fauchery L."/>
            <person name="Guy J."/>
            <person name="Iotti M."/>
            <person name="Le Tacon F."/>
            <person name="Lindquist E.A."/>
            <person name="Lipzen A."/>
            <person name="Malagnac F."/>
            <person name="Mello A."/>
            <person name="Molinier V."/>
            <person name="Miyauchi S."/>
            <person name="Poulain J."/>
            <person name="Riccioni C."/>
            <person name="Rubini A."/>
            <person name="Sitrit Y."/>
            <person name="Splivallo R."/>
            <person name="Traeger S."/>
            <person name="Wang M."/>
            <person name="Zifcakova L."/>
            <person name="Wipf D."/>
            <person name="Zambonelli A."/>
            <person name="Paolocci F."/>
            <person name="Nowrousian M."/>
            <person name="Ottonello S."/>
            <person name="Baldrian P."/>
            <person name="Spatafora J.W."/>
            <person name="Henrissat B."/>
            <person name="Nagy L.G."/>
            <person name="Aury J.M."/>
            <person name="Wincker P."/>
            <person name="Grigoriev I.V."/>
            <person name="Bonfante P."/>
            <person name="Martin F.M."/>
        </authorList>
    </citation>
    <scope>NUCLEOTIDE SEQUENCE [LARGE SCALE GENOMIC DNA]</scope>
    <source>
        <strain evidence="2 3">CCBAS932</strain>
    </source>
</reference>
<evidence type="ECO:0000256" key="1">
    <source>
        <dbReference type="SAM" id="MobiDB-lite"/>
    </source>
</evidence>
<evidence type="ECO:0000313" key="2">
    <source>
        <dbReference type="EMBL" id="RPB17232.1"/>
    </source>
</evidence>
<protein>
    <submittedName>
        <fullName evidence="2">Uncharacterized protein</fullName>
    </submittedName>
</protein>
<dbReference type="EMBL" id="ML119106">
    <property type="protein sequence ID" value="RPB17232.1"/>
    <property type="molecule type" value="Genomic_DNA"/>
</dbReference>
<dbReference type="Proteomes" id="UP000277580">
    <property type="component" value="Unassembled WGS sequence"/>
</dbReference>
<evidence type="ECO:0000313" key="3">
    <source>
        <dbReference type="Proteomes" id="UP000277580"/>
    </source>
</evidence>
<proteinExistence type="predicted"/>
<gene>
    <name evidence="2" type="ORF">P167DRAFT_569706</name>
</gene>
<feature type="region of interest" description="Disordered" evidence="1">
    <location>
        <begin position="209"/>
        <end position="247"/>
    </location>
</feature>
<accession>A0A3N4L6X7</accession>
<dbReference type="AlphaFoldDB" id="A0A3N4L6X7"/>
<sequence length="247" mass="27442">MESKQEIVNFIDKTFQDIGSSLSPLELPSSILHSKGIRDHKVEPDSFQSCFEHSSYHTREFNVKAHGVPPLQHHHLHTDKLASELIPFANKHPIDHTGATRNAGATGNSGAIRAPLWHEKATTTACRPHVGELRGVYEWKNVSDGVKHLGEKEKKQGHGQGVKEEKGEGRMESNSGSEGQDEDSKGYVHVIYAKSSGYCNQKVKDELPNVISTRESSPQSSSPKNATLSEKEEPSYEDDFIIIEHEK</sequence>